<dbReference type="InterPro" id="IPR013087">
    <property type="entry name" value="Znf_C2H2_type"/>
</dbReference>
<dbReference type="PROSITE" id="PS00028">
    <property type="entry name" value="ZINC_FINGER_C2H2_1"/>
    <property type="match status" value="1"/>
</dbReference>
<evidence type="ECO:0000256" key="1">
    <source>
        <dbReference type="SAM" id="MobiDB-lite"/>
    </source>
</evidence>
<evidence type="ECO:0000313" key="3">
    <source>
        <dbReference type="Proteomes" id="UP000887566"/>
    </source>
</evidence>
<keyword evidence="3" id="KW-1185">Reference proteome</keyword>
<dbReference type="AlphaFoldDB" id="A0A914XHD6"/>
<sequence>MKKISKETEVRIMRYTYSEAQSGKSSCDRMASVIKRHLHAYIDQGNDVTEGLDFIKAMESATKINGMKFFVFKLQRTGNDYLRGKPSILDISLFYDATFKGRGIQVKKYSGIGSRQEIEEQYWKGKESHAKLQILAEDSHLYQTEPFQWSPLQCTRHIVPRRVSNDQPNDEEQNCEEDDTNERQQTCTENDPTSASELIDDADEDTLKNEEKHNYYDCPEPNCVEQFATLGYLQRHIIIGKHKFVTERKTMRDFALHSFQVNIAGNNENRIRLHEPVEEIVNNLELIKDPAYEALLQGWAMKPPRERHPFSGKQKNYLDAAFNRGTRKRSKKVDVKQLAKQMEKELVAGTGDYRFLPNELLSASQISGHFSRRNQQIRDQYPQCFDDPEAAICSTINDQERTSEADEYEYDEDPMFYSVEDEMMELVTEANIIEETEEIPDKPSAIPTIPSTTVKLTKSHHEVFHEDLRV</sequence>
<feature type="region of interest" description="Disordered" evidence="1">
    <location>
        <begin position="163"/>
        <end position="196"/>
    </location>
</feature>
<organism evidence="3 4">
    <name type="scientific">Plectus sambesii</name>
    <dbReference type="NCBI Taxonomy" id="2011161"/>
    <lineage>
        <taxon>Eukaryota</taxon>
        <taxon>Metazoa</taxon>
        <taxon>Ecdysozoa</taxon>
        <taxon>Nematoda</taxon>
        <taxon>Chromadorea</taxon>
        <taxon>Plectida</taxon>
        <taxon>Plectina</taxon>
        <taxon>Plectoidea</taxon>
        <taxon>Plectidae</taxon>
        <taxon>Plectus</taxon>
    </lineage>
</organism>
<evidence type="ECO:0000259" key="2">
    <source>
        <dbReference type="PROSITE" id="PS00028"/>
    </source>
</evidence>
<protein>
    <submittedName>
        <fullName evidence="4">C2H2-type domain-containing protein</fullName>
    </submittedName>
</protein>
<dbReference type="PANTHER" id="PTHR33845">
    <property type="entry name" value="C2H2-TYPE DOMAIN-CONTAINING PROTEIN"/>
    <property type="match status" value="1"/>
</dbReference>
<dbReference type="PANTHER" id="PTHR33845:SF1">
    <property type="entry name" value="C2H2-TYPE DOMAIN-CONTAINING PROTEIN"/>
    <property type="match status" value="1"/>
</dbReference>
<accession>A0A914XHD6</accession>
<dbReference type="WBParaSite" id="PSAMB.scaffold8633size5994.g31614.t1">
    <property type="protein sequence ID" value="PSAMB.scaffold8633size5994.g31614.t1"/>
    <property type="gene ID" value="PSAMB.scaffold8633size5994.g31614"/>
</dbReference>
<feature type="compositionally biased region" description="Polar residues" evidence="1">
    <location>
        <begin position="183"/>
        <end position="196"/>
    </location>
</feature>
<feature type="compositionally biased region" description="Acidic residues" evidence="1">
    <location>
        <begin position="168"/>
        <end position="180"/>
    </location>
</feature>
<reference evidence="4" key="1">
    <citation type="submission" date="2022-11" db="UniProtKB">
        <authorList>
            <consortium name="WormBaseParasite"/>
        </authorList>
    </citation>
    <scope>IDENTIFICATION</scope>
</reference>
<proteinExistence type="predicted"/>
<evidence type="ECO:0000313" key="4">
    <source>
        <dbReference type="WBParaSite" id="PSAMB.scaffold8633size5994.g31614.t1"/>
    </source>
</evidence>
<dbReference type="Proteomes" id="UP000887566">
    <property type="component" value="Unplaced"/>
</dbReference>
<name>A0A914XHD6_9BILA</name>
<feature type="domain" description="C2H2-type" evidence="2">
    <location>
        <begin position="218"/>
        <end position="242"/>
    </location>
</feature>